<evidence type="ECO:0000256" key="7">
    <source>
        <dbReference type="ARBA" id="ARBA00022840"/>
    </source>
</evidence>
<evidence type="ECO:0000256" key="10">
    <source>
        <dbReference type="PROSITE-ProRule" id="PRU10141"/>
    </source>
</evidence>
<dbReference type="PANTHER" id="PTHR24356">
    <property type="entry name" value="SERINE/THREONINE-PROTEIN KINASE"/>
    <property type="match status" value="1"/>
</dbReference>
<evidence type="ECO:0000256" key="1">
    <source>
        <dbReference type="ARBA" id="ARBA00010006"/>
    </source>
</evidence>
<feature type="region of interest" description="Disordered" evidence="11">
    <location>
        <begin position="724"/>
        <end position="747"/>
    </location>
</feature>
<comment type="catalytic activity">
    <reaction evidence="8">
        <text>L-threonyl-[protein] + ATP = O-phospho-L-threonyl-[protein] + ADP + H(+)</text>
        <dbReference type="Rhea" id="RHEA:46608"/>
        <dbReference type="Rhea" id="RHEA-COMP:11060"/>
        <dbReference type="Rhea" id="RHEA-COMP:11605"/>
        <dbReference type="ChEBI" id="CHEBI:15378"/>
        <dbReference type="ChEBI" id="CHEBI:30013"/>
        <dbReference type="ChEBI" id="CHEBI:30616"/>
        <dbReference type="ChEBI" id="CHEBI:61977"/>
        <dbReference type="ChEBI" id="CHEBI:456216"/>
        <dbReference type="EC" id="2.7.11.1"/>
    </reaction>
</comment>
<dbReference type="GO" id="GO:0060211">
    <property type="term" value="P:regulation of nuclear-transcribed mRNA poly(A) tail shortening"/>
    <property type="evidence" value="ECO:0007669"/>
    <property type="project" value="UniProtKB-ARBA"/>
</dbReference>
<evidence type="ECO:0000313" key="13">
    <source>
        <dbReference type="EMBL" id="QBM89130.1"/>
    </source>
</evidence>
<feature type="compositionally biased region" description="Polar residues" evidence="11">
    <location>
        <begin position="893"/>
        <end position="908"/>
    </location>
</feature>
<sequence length="1019" mass="113356">MSSQNSRHSSLTSLSHEISGIYRNYARKHNDSNLTHSLDSSTNEPTAALHLERPIFDQGSGTPQSASSFDFTVHDRHHITNSSLNVLLDTPGDSKDQFLSVTSLSKSTQSLDPSALKIGPAMGTDESLGSNYDEKISDGDWADRGAAVATNATSSGTAVVRRSVDDFEFGKDLGEGSYSTVVAAKDKITGVQYAVKILDKRHIIKEKKVKYVNIEKHALNRLSQTQGVISLFFTFQDKDSLYYVLEYAKNGELLGLIKKYGTLNEECTRYLGAQILDTIKHMHINGVIHRDIKPENILLDEKFHIRITDFGTAKLLERKKNGDTGVEEDYPLDVRAKSFVGTAEYVSPELLENKYCGKPGDLWAFGCILYQMIAGKPPFKATNEYLTFQKITKLQYAFSAGFPLILRDLIKQILVLQPSRRATVDQIQDHYFFQECDFSDPDLIWNSEIPQLSPYKMNASSMMKMPVSQPPKKNGIKKLLKKPQIQNGNSKTIVSDKKKELSAASVAAYVLGKDEEVPERKGRPPKATPQRKSSAPLNATPEYIPGTNILRPQINKMPSYSVTTSTASSKSDRDLIRRNSSKVMEVTPPTAVEAAWQQYLSPSERVINVGSAIVRKLPTEVFERKNKGYIHDTPLGLNNKLQSISNRNNSRSMLSHVVQGNRMKDAHECSSRPLSQNEDDAITYYPDETTIDSESTQEEEEEKTSSVAPSSAKSFFKKLLPTHDKKQDVSNATSASGSSDTAETRHSPMDKVRTYTVLVSTFGRTLLFLRDDHKTDYNLVCEIGLNFPFIQFKEVVSNSSSKFGKMIPSTGIFAIVAPKTTFVFETEKYEVSQWTEALAKSKLNQFEIEMEVERKQSLRESPNSSPKLLESPAFSSPSQRQQKRDVSPIVVGKQSQAPQQKYTGTPSLETRDHSMFKSNMRSKETVKLKRKVPPPLPSSPSLGVSGLPHPEQGGSETIHAAQLAVLNSPVKTKTEYRRSSFSREKNGQATPHATPSPTSGGAKITSMNSKFLARSRGRK</sequence>
<comment type="similarity">
    <text evidence="1">Belongs to the protein kinase superfamily. AGC Ser/Thr protein kinase family. PDPK1 subfamily.</text>
</comment>
<dbReference type="EC" id="2.7.11.1" evidence="2"/>
<keyword evidence="14" id="KW-1185">Reference proteome</keyword>
<dbReference type="GO" id="GO:0010606">
    <property type="term" value="P:positive regulation of cytoplasmic mRNA processing body assembly"/>
    <property type="evidence" value="ECO:0007669"/>
    <property type="project" value="UniProtKB-ARBA"/>
</dbReference>
<keyword evidence="6 13" id="KW-0418">Kinase</keyword>
<dbReference type="STRING" id="2163413.A0A4P6XP48"/>
<dbReference type="SMART" id="SM00220">
    <property type="entry name" value="S_TKc"/>
    <property type="match status" value="1"/>
</dbReference>
<dbReference type="InterPro" id="IPR017441">
    <property type="entry name" value="Protein_kinase_ATP_BS"/>
</dbReference>
<evidence type="ECO:0000259" key="12">
    <source>
        <dbReference type="PROSITE" id="PS50011"/>
    </source>
</evidence>
<dbReference type="GO" id="GO:0030447">
    <property type="term" value="P:filamentous growth"/>
    <property type="evidence" value="ECO:0007669"/>
    <property type="project" value="UniProtKB-ARBA"/>
</dbReference>
<organism evidence="13 14">
    <name type="scientific">Metschnikowia aff. pulcherrima</name>
    <dbReference type="NCBI Taxonomy" id="2163413"/>
    <lineage>
        <taxon>Eukaryota</taxon>
        <taxon>Fungi</taxon>
        <taxon>Dikarya</taxon>
        <taxon>Ascomycota</taxon>
        <taxon>Saccharomycotina</taxon>
        <taxon>Pichiomycetes</taxon>
        <taxon>Metschnikowiaceae</taxon>
        <taxon>Metschnikowia</taxon>
    </lineage>
</organism>
<dbReference type="FunFam" id="3.30.200.20:FF:000191">
    <property type="entry name" value="3-phosphoinositide-dependent protein kinase 2-like"/>
    <property type="match status" value="1"/>
</dbReference>
<evidence type="ECO:0000256" key="3">
    <source>
        <dbReference type="ARBA" id="ARBA00022527"/>
    </source>
</evidence>
<dbReference type="EMBL" id="CP034459">
    <property type="protein sequence ID" value="QBM89130.1"/>
    <property type="molecule type" value="Genomic_DNA"/>
</dbReference>
<feature type="region of interest" description="Disordered" evidence="11">
    <location>
        <begin position="514"/>
        <end position="546"/>
    </location>
</feature>
<feature type="compositionally biased region" description="Polar residues" evidence="11">
    <location>
        <begin position="987"/>
        <end position="1009"/>
    </location>
</feature>
<dbReference type="InterPro" id="IPR008271">
    <property type="entry name" value="Ser/Thr_kinase_AS"/>
</dbReference>
<dbReference type="Gene3D" id="1.10.510.10">
    <property type="entry name" value="Transferase(Phosphotransferase) domain 1"/>
    <property type="match status" value="1"/>
</dbReference>
<evidence type="ECO:0000256" key="11">
    <source>
        <dbReference type="SAM" id="MobiDB-lite"/>
    </source>
</evidence>
<keyword evidence="7 10" id="KW-0067">ATP-binding</keyword>
<protein>
    <recommendedName>
        <fullName evidence="2">non-specific serine/threonine protein kinase</fullName>
        <ecNumber evidence="2">2.7.11.1</ecNumber>
    </recommendedName>
</protein>
<comment type="catalytic activity">
    <reaction evidence="9">
        <text>L-seryl-[protein] + ATP = O-phospho-L-seryl-[protein] + ADP + H(+)</text>
        <dbReference type="Rhea" id="RHEA:17989"/>
        <dbReference type="Rhea" id="RHEA-COMP:9863"/>
        <dbReference type="Rhea" id="RHEA-COMP:11604"/>
        <dbReference type="ChEBI" id="CHEBI:15378"/>
        <dbReference type="ChEBI" id="CHEBI:29999"/>
        <dbReference type="ChEBI" id="CHEBI:30616"/>
        <dbReference type="ChEBI" id="CHEBI:83421"/>
        <dbReference type="ChEBI" id="CHEBI:456216"/>
        <dbReference type="EC" id="2.7.11.1"/>
    </reaction>
</comment>
<dbReference type="InterPro" id="IPR011009">
    <property type="entry name" value="Kinase-like_dom_sf"/>
</dbReference>
<feature type="compositionally biased region" description="Basic and acidic residues" evidence="11">
    <location>
        <begin position="909"/>
        <end position="927"/>
    </location>
</feature>
<dbReference type="FunFam" id="1.10.510.10:FF:000534">
    <property type="entry name" value="Serine/threonine-protein kinase PKH2"/>
    <property type="match status" value="1"/>
</dbReference>
<gene>
    <name evidence="13" type="primary">MPUL0D01910</name>
    <name evidence="13" type="ORF">METSCH_D01910</name>
</gene>
<dbReference type="GO" id="GO:0000196">
    <property type="term" value="P:cell integrity MAPK cascade"/>
    <property type="evidence" value="ECO:0007669"/>
    <property type="project" value="UniProtKB-ARBA"/>
</dbReference>
<evidence type="ECO:0000256" key="8">
    <source>
        <dbReference type="ARBA" id="ARBA00047899"/>
    </source>
</evidence>
<dbReference type="GO" id="GO:0005524">
    <property type="term" value="F:ATP binding"/>
    <property type="evidence" value="ECO:0007669"/>
    <property type="project" value="UniProtKB-UniRule"/>
</dbReference>
<keyword evidence="4" id="KW-0808">Transferase</keyword>
<dbReference type="PROSITE" id="PS50011">
    <property type="entry name" value="PROTEIN_KINASE_DOM"/>
    <property type="match status" value="1"/>
</dbReference>
<dbReference type="InterPro" id="IPR050236">
    <property type="entry name" value="Ser_Thr_kinase_AGC"/>
</dbReference>
<evidence type="ECO:0000256" key="4">
    <source>
        <dbReference type="ARBA" id="ARBA00022679"/>
    </source>
</evidence>
<dbReference type="GO" id="GO:0032511">
    <property type="term" value="P:late endosome to vacuole transport via multivesicular body sorting pathway"/>
    <property type="evidence" value="ECO:0007669"/>
    <property type="project" value="UniProtKB-ARBA"/>
</dbReference>
<dbReference type="Gene3D" id="3.30.200.20">
    <property type="entry name" value="Phosphorylase Kinase, domain 1"/>
    <property type="match status" value="1"/>
</dbReference>
<dbReference type="SUPFAM" id="SSF56112">
    <property type="entry name" value="Protein kinase-like (PK-like)"/>
    <property type="match status" value="1"/>
</dbReference>
<dbReference type="PROSITE" id="PS00108">
    <property type="entry name" value="PROTEIN_KINASE_ST"/>
    <property type="match status" value="1"/>
</dbReference>
<reference evidence="14" key="1">
    <citation type="submission" date="2019-03" db="EMBL/GenBank/DDBJ databases">
        <title>Snf2 controls pulcherriminic acid biosynthesis and connects pigmentation and antifungal activity of the yeast Metschnikowia pulcherrima.</title>
        <authorList>
            <person name="Gore-Lloyd D."/>
            <person name="Sumann I."/>
            <person name="Brachmann A.O."/>
            <person name="Schneeberger K."/>
            <person name="Ortiz-Merino R.A."/>
            <person name="Moreno-Beltran M."/>
            <person name="Schlaefli M."/>
            <person name="Kirner P."/>
            <person name="Santos Kron A."/>
            <person name="Wolfe K.H."/>
            <person name="Piel J."/>
            <person name="Ahrens C.H."/>
            <person name="Henk D."/>
            <person name="Freimoser F.M."/>
        </authorList>
    </citation>
    <scope>NUCLEOTIDE SEQUENCE [LARGE SCALE GENOMIC DNA]</scope>
    <source>
        <strain evidence="14">APC 1.2</strain>
    </source>
</reference>
<dbReference type="InterPro" id="IPR000719">
    <property type="entry name" value="Prot_kinase_dom"/>
</dbReference>
<name>A0A4P6XP48_9ASCO</name>
<feature type="compositionally biased region" description="Basic and acidic residues" evidence="11">
    <location>
        <begin position="972"/>
        <end position="986"/>
    </location>
</feature>
<feature type="compositionally biased region" description="Acidic residues" evidence="11">
    <location>
        <begin position="689"/>
        <end position="702"/>
    </location>
</feature>
<feature type="domain" description="Protein kinase" evidence="12">
    <location>
        <begin position="167"/>
        <end position="433"/>
    </location>
</feature>
<feature type="region of interest" description="Disordered" evidence="11">
    <location>
        <begin position="854"/>
        <end position="1019"/>
    </location>
</feature>
<evidence type="ECO:0000256" key="6">
    <source>
        <dbReference type="ARBA" id="ARBA00022777"/>
    </source>
</evidence>
<evidence type="ECO:0000256" key="9">
    <source>
        <dbReference type="ARBA" id="ARBA00048679"/>
    </source>
</evidence>
<evidence type="ECO:0000256" key="2">
    <source>
        <dbReference type="ARBA" id="ARBA00012513"/>
    </source>
</evidence>
<dbReference type="PROSITE" id="PS00107">
    <property type="entry name" value="PROTEIN_KINASE_ATP"/>
    <property type="match status" value="1"/>
</dbReference>
<dbReference type="InterPro" id="IPR039046">
    <property type="entry name" value="PDPK1"/>
</dbReference>
<keyword evidence="5 10" id="KW-0547">Nucleotide-binding</keyword>
<dbReference type="PANTHER" id="PTHR24356:SF163">
    <property type="entry name" value="3-PHOSPHOINOSITIDE-DEPENDENT PROTEIN KINASE 1-RELATED"/>
    <property type="match status" value="1"/>
</dbReference>
<dbReference type="GO" id="GO:0004674">
    <property type="term" value="F:protein serine/threonine kinase activity"/>
    <property type="evidence" value="ECO:0007669"/>
    <property type="project" value="UniProtKB-KW"/>
</dbReference>
<feature type="compositionally biased region" description="Polar residues" evidence="11">
    <location>
        <begin position="729"/>
        <end position="741"/>
    </location>
</feature>
<dbReference type="Proteomes" id="UP000292447">
    <property type="component" value="Chromosome IV"/>
</dbReference>
<keyword evidence="3 13" id="KW-0723">Serine/threonine-protein kinase</keyword>
<feature type="binding site" evidence="10">
    <location>
        <position position="196"/>
    </location>
    <ligand>
        <name>ATP</name>
        <dbReference type="ChEBI" id="CHEBI:30616"/>
    </ligand>
</feature>
<feature type="compositionally biased region" description="Low complexity" evidence="11">
    <location>
        <begin position="939"/>
        <end position="948"/>
    </location>
</feature>
<feature type="region of interest" description="Disordered" evidence="11">
    <location>
        <begin position="661"/>
        <end position="710"/>
    </location>
</feature>
<proteinExistence type="inferred from homology"/>
<dbReference type="Pfam" id="PF00069">
    <property type="entry name" value="Pkinase"/>
    <property type="match status" value="1"/>
</dbReference>
<evidence type="ECO:0000313" key="14">
    <source>
        <dbReference type="Proteomes" id="UP000292447"/>
    </source>
</evidence>
<dbReference type="CDD" id="cd05581">
    <property type="entry name" value="STKc_PDK1"/>
    <property type="match status" value="1"/>
</dbReference>
<dbReference type="AlphaFoldDB" id="A0A4P6XP48"/>
<evidence type="ECO:0000256" key="5">
    <source>
        <dbReference type="ARBA" id="ARBA00022741"/>
    </source>
</evidence>
<accession>A0A4P6XP48</accession>